<sequence>MESRSGEEAVNVDPCRNACQDRCAEYGDPSCFEIWPHVRRNKIERGEADPGEWKPCTECLRDVGVEVIEPIDPAAVVRLLL</sequence>
<dbReference type="EMBL" id="JAINVV010000014">
    <property type="protein sequence ID" value="MBY8826100.1"/>
    <property type="molecule type" value="Genomic_DNA"/>
</dbReference>
<evidence type="ECO:0000313" key="2">
    <source>
        <dbReference type="Proteomes" id="UP000706039"/>
    </source>
</evidence>
<protein>
    <submittedName>
        <fullName evidence="1">Uncharacterized protein</fullName>
    </submittedName>
</protein>
<proteinExistence type="predicted"/>
<dbReference type="RefSeq" id="WP_222993413.1">
    <property type="nucleotide sequence ID" value="NZ_JAINVV010000014.1"/>
</dbReference>
<keyword evidence="2" id="KW-1185">Reference proteome</keyword>
<dbReference type="Proteomes" id="UP000706039">
    <property type="component" value="Unassembled WGS sequence"/>
</dbReference>
<comment type="caution">
    <text evidence="1">The sequence shown here is derived from an EMBL/GenBank/DDBJ whole genome shotgun (WGS) entry which is preliminary data.</text>
</comment>
<name>A0ABS7PXM3_9SPHN</name>
<accession>A0ABS7PXM3</accession>
<gene>
    <name evidence="1" type="ORF">K7G82_27615</name>
</gene>
<reference evidence="1 2" key="1">
    <citation type="submission" date="2021-08" db="EMBL/GenBank/DDBJ databases">
        <authorList>
            <person name="Tuo L."/>
        </authorList>
    </citation>
    <scope>NUCLEOTIDE SEQUENCE [LARGE SCALE GENOMIC DNA]</scope>
    <source>
        <strain evidence="1 2">JCM 31229</strain>
    </source>
</reference>
<evidence type="ECO:0000313" key="1">
    <source>
        <dbReference type="EMBL" id="MBY8826100.1"/>
    </source>
</evidence>
<organism evidence="1 2">
    <name type="scientific">Sphingomonas colocasiae</name>
    <dbReference type="NCBI Taxonomy" id="1848973"/>
    <lineage>
        <taxon>Bacteria</taxon>
        <taxon>Pseudomonadati</taxon>
        <taxon>Pseudomonadota</taxon>
        <taxon>Alphaproteobacteria</taxon>
        <taxon>Sphingomonadales</taxon>
        <taxon>Sphingomonadaceae</taxon>
        <taxon>Sphingomonas</taxon>
    </lineage>
</organism>